<keyword evidence="2" id="KW-1185">Reference proteome</keyword>
<dbReference type="EMBL" id="JBFDAA010000007">
    <property type="protein sequence ID" value="KAL1130976.1"/>
    <property type="molecule type" value="Genomic_DNA"/>
</dbReference>
<evidence type="ECO:0000313" key="2">
    <source>
        <dbReference type="Proteomes" id="UP001558652"/>
    </source>
</evidence>
<name>A0ABD0YI58_9HEMI</name>
<comment type="caution">
    <text evidence="1">The sequence shown here is derived from an EMBL/GenBank/DDBJ whole genome shotgun (WGS) entry which is preliminary data.</text>
</comment>
<gene>
    <name evidence="1" type="ORF">AAG570_012217</name>
</gene>
<evidence type="ECO:0000313" key="1">
    <source>
        <dbReference type="EMBL" id="KAL1130976.1"/>
    </source>
</evidence>
<dbReference type="AlphaFoldDB" id="A0ABD0YI58"/>
<dbReference type="Proteomes" id="UP001558652">
    <property type="component" value="Unassembled WGS sequence"/>
</dbReference>
<organism evidence="1 2">
    <name type="scientific">Ranatra chinensis</name>
    <dbReference type="NCBI Taxonomy" id="642074"/>
    <lineage>
        <taxon>Eukaryota</taxon>
        <taxon>Metazoa</taxon>
        <taxon>Ecdysozoa</taxon>
        <taxon>Arthropoda</taxon>
        <taxon>Hexapoda</taxon>
        <taxon>Insecta</taxon>
        <taxon>Pterygota</taxon>
        <taxon>Neoptera</taxon>
        <taxon>Paraneoptera</taxon>
        <taxon>Hemiptera</taxon>
        <taxon>Heteroptera</taxon>
        <taxon>Panheteroptera</taxon>
        <taxon>Nepomorpha</taxon>
        <taxon>Nepidae</taxon>
        <taxon>Ranatrinae</taxon>
        <taxon>Ranatra</taxon>
    </lineage>
</organism>
<reference evidence="1 2" key="1">
    <citation type="submission" date="2024-07" db="EMBL/GenBank/DDBJ databases">
        <title>Chromosome-level genome assembly of the water stick insect Ranatra chinensis (Heteroptera: Nepidae).</title>
        <authorList>
            <person name="Liu X."/>
        </authorList>
    </citation>
    <scope>NUCLEOTIDE SEQUENCE [LARGE SCALE GENOMIC DNA]</scope>
    <source>
        <strain evidence="1">Cailab_2021Rc</strain>
        <tissue evidence="1">Muscle</tissue>
    </source>
</reference>
<accession>A0ABD0YI58</accession>
<proteinExistence type="predicted"/>
<sequence length="100" mass="11247">MSKARLLNEYSYTTWATSTMPLSDVNRNLHLDSTLGLVVKLANNDTDGLTHGDYYQGVQFLKTITDDKGQYPPNILALLEYIDYTTKEDGTDPVTPEETE</sequence>
<protein>
    <submittedName>
        <fullName evidence="1">Uncharacterized protein</fullName>
    </submittedName>
</protein>